<dbReference type="WBParaSite" id="RSKR_0000092400.1">
    <property type="protein sequence ID" value="RSKR_0000092400.1"/>
    <property type="gene ID" value="RSKR_0000092400"/>
</dbReference>
<accession>A0AC35TIK3</accession>
<reference evidence="2" key="1">
    <citation type="submission" date="2016-11" db="UniProtKB">
        <authorList>
            <consortium name="WormBaseParasite"/>
        </authorList>
    </citation>
    <scope>IDENTIFICATION</scope>
    <source>
        <strain evidence="2">KR3021</strain>
    </source>
</reference>
<evidence type="ECO:0000313" key="1">
    <source>
        <dbReference type="Proteomes" id="UP000095286"/>
    </source>
</evidence>
<sequence length="303" mass="34106">MSSSNQPNVTLPKKRGRSRKMDSNPVIESTYATKELAFNAANLKKITRCRKGINSTTPTFTCRIEACNYTVAIKKVGFEFGIAATDKIHEHVDISTLGPNEFIKTRKLDMDDFALQKAIEFKKAGLVTNTINHLLQNDPSVRCNLDSKQLKNKMRAVLQKFDSKVKPSTITTLDLMKYADEKRDTKDINNEDLKDCLVSHINTNYVEQDVFEDYSSLSDEEVQLIPPLTIKIPSSIPMSNLLEGANVSVNEKTLTRCQARCYGYLFDNSGTVQKPFYAVLFSSRVLIELGKGILRFIGMELSN</sequence>
<name>A0AC35TIK3_9BILA</name>
<dbReference type="Proteomes" id="UP000095286">
    <property type="component" value="Unplaced"/>
</dbReference>
<evidence type="ECO:0000313" key="2">
    <source>
        <dbReference type="WBParaSite" id="RSKR_0000092400.1"/>
    </source>
</evidence>
<organism evidence="1 2">
    <name type="scientific">Rhabditophanes sp. KR3021</name>
    <dbReference type="NCBI Taxonomy" id="114890"/>
    <lineage>
        <taxon>Eukaryota</taxon>
        <taxon>Metazoa</taxon>
        <taxon>Ecdysozoa</taxon>
        <taxon>Nematoda</taxon>
        <taxon>Chromadorea</taxon>
        <taxon>Rhabditida</taxon>
        <taxon>Tylenchina</taxon>
        <taxon>Panagrolaimomorpha</taxon>
        <taxon>Strongyloidoidea</taxon>
        <taxon>Alloionematidae</taxon>
        <taxon>Rhabditophanes</taxon>
    </lineage>
</organism>
<protein>
    <submittedName>
        <fullName evidence="2">FLYWCH-type domain-containing protein</fullName>
    </submittedName>
</protein>
<proteinExistence type="predicted"/>